<keyword evidence="2" id="KW-0812">Transmembrane</keyword>
<protein>
    <submittedName>
        <fullName evidence="3">Uncharacterized protein</fullName>
    </submittedName>
</protein>
<organism evidence="3 4">
    <name type="scientific">Seiridium unicorne</name>
    <dbReference type="NCBI Taxonomy" id="138068"/>
    <lineage>
        <taxon>Eukaryota</taxon>
        <taxon>Fungi</taxon>
        <taxon>Dikarya</taxon>
        <taxon>Ascomycota</taxon>
        <taxon>Pezizomycotina</taxon>
        <taxon>Sordariomycetes</taxon>
        <taxon>Xylariomycetidae</taxon>
        <taxon>Amphisphaeriales</taxon>
        <taxon>Sporocadaceae</taxon>
        <taxon>Seiridium</taxon>
    </lineage>
</organism>
<feature type="compositionally biased region" description="Basic and acidic residues" evidence="1">
    <location>
        <begin position="399"/>
        <end position="411"/>
    </location>
</feature>
<accession>A0ABR2UF76</accession>
<feature type="compositionally biased region" description="Low complexity" evidence="1">
    <location>
        <begin position="29"/>
        <end position="79"/>
    </location>
</feature>
<feature type="compositionally biased region" description="Polar residues" evidence="1">
    <location>
        <begin position="465"/>
        <end position="479"/>
    </location>
</feature>
<evidence type="ECO:0000256" key="2">
    <source>
        <dbReference type="SAM" id="Phobius"/>
    </source>
</evidence>
<proteinExistence type="predicted"/>
<evidence type="ECO:0000256" key="1">
    <source>
        <dbReference type="SAM" id="MobiDB-lite"/>
    </source>
</evidence>
<feature type="compositionally biased region" description="Basic and acidic residues" evidence="1">
    <location>
        <begin position="482"/>
        <end position="496"/>
    </location>
</feature>
<feature type="transmembrane region" description="Helical" evidence="2">
    <location>
        <begin position="213"/>
        <end position="235"/>
    </location>
</feature>
<feature type="region of interest" description="Disordered" evidence="1">
    <location>
        <begin position="1"/>
        <end position="79"/>
    </location>
</feature>
<gene>
    <name evidence="3" type="ORF">SUNI508_02467</name>
</gene>
<sequence>MRRGTRRGQSTADELRIVIRDNVAPGIPSPESSPDSPGSTTSTPSPTTTTFHPTTTKADSPSPTKTTFPPPAVTSTASASLTTTTFPPAITSTATPFFNHPELSSTTSILHSSTSSIIPLIPSSSKPVASKPSPTTTAIVLAPAITGTSSPTTIRSTTSSDAPWPSESTAHDVMADMTTTPAAAAQATVSPTDGLGPEQFRDDGHPHLDAGTVAGIAIGSSASTILVVALLYFFWRRWKRRDGYIESRDDSGSNSGSNTGVRQYLPRRFTHKSDDRIMNELMAAAYSAENGGRNSYADQMPVNSKGYIREKNRSLEEDEMPIMPAEPEAVAKPGFKRTKRISRWLGRQDSEMLNPMSARASFVSNATGLRTLDLRSMSGWGSDDGMSDYGRYTIPVPRRKPEPRQEEKQEVEMPEPLQVPRDEEPIVQALDVRVRDSTPVAEFPSPEELNLPPPPGAPPSVAGRTENTGRTSGTWNTWGVMQHREQPKGWKEKMRL</sequence>
<keyword evidence="4" id="KW-1185">Reference proteome</keyword>
<feature type="region of interest" description="Disordered" evidence="1">
    <location>
        <begin position="245"/>
        <end position="266"/>
    </location>
</feature>
<comment type="caution">
    <text evidence="3">The sequence shown here is derived from an EMBL/GenBank/DDBJ whole genome shotgun (WGS) entry which is preliminary data.</text>
</comment>
<name>A0ABR2UF76_9PEZI</name>
<reference evidence="3 4" key="1">
    <citation type="journal article" date="2024" name="J. Plant Pathol.">
        <title>Sequence and assembly of the genome of Seiridium unicorne, isolate CBS 538.82, causal agent of cypress canker disease.</title>
        <authorList>
            <person name="Scali E."/>
            <person name="Rocca G.D."/>
            <person name="Danti R."/>
            <person name="Garbelotto M."/>
            <person name="Barberini S."/>
            <person name="Baroncelli R."/>
            <person name="Emiliani G."/>
        </authorList>
    </citation>
    <scope>NUCLEOTIDE SEQUENCE [LARGE SCALE GENOMIC DNA]</scope>
    <source>
        <strain evidence="3 4">BM-138-508</strain>
    </source>
</reference>
<feature type="compositionally biased region" description="Low complexity" evidence="1">
    <location>
        <begin position="376"/>
        <end position="390"/>
    </location>
</feature>
<evidence type="ECO:0000313" key="4">
    <source>
        <dbReference type="Proteomes" id="UP001408356"/>
    </source>
</evidence>
<feature type="region of interest" description="Disordered" evidence="1">
    <location>
        <begin position="376"/>
        <end position="496"/>
    </location>
</feature>
<evidence type="ECO:0000313" key="3">
    <source>
        <dbReference type="EMBL" id="KAK9413268.1"/>
    </source>
</evidence>
<dbReference type="EMBL" id="JARVKF010000440">
    <property type="protein sequence ID" value="KAK9413268.1"/>
    <property type="molecule type" value="Genomic_DNA"/>
</dbReference>
<dbReference type="Proteomes" id="UP001408356">
    <property type="component" value="Unassembled WGS sequence"/>
</dbReference>
<keyword evidence="2" id="KW-0472">Membrane</keyword>
<keyword evidence="2" id="KW-1133">Transmembrane helix</keyword>